<evidence type="ECO:0000256" key="1">
    <source>
        <dbReference type="ARBA" id="ARBA00004498"/>
    </source>
</evidence>
<dbReference type="InterPro" id="IPR018097">
    <property type="entry name" value="EGF_Ca-bd_CS"/>
</dbReference>
<dbReference type="KEGG" id="dhe:111599713"/>
<comment type="caution">
    <text evidence="11">Lacks conserved residue(s) required for the propagation of feature annotation.</text>
</comment>
<dbReference type="InterPro" id="IPR001881">
    <property type="entry name" value="EGF-like_Ca-bd_dom"/>
</dbReference>
<dbReference type="PANTHER" id="PTHR24050:SF28">
    <property type="entry name" value="UROMODULIN-LIKE"/>
    <property type="match status" value="1"/>
</dbReference>
<dbReference type="InterPro" id="IPR000152">
    <property type="entry name" value="EGF-type_Asp/Asn_hydroxyl_site"/>
</dbReference>
<evidence type="ECO:0000256" key="3">
    <source>
        <dbReference type="ARBA" id="ARBA00022525"/>
    </source>
</evidence>
<dbReference type="AlphaFoldDB" id="A0A6J1LXG5"/>
<comment type="similarity">
    <text evidence="2">Belongs to the fibulin family.</text>
</comment>
<evidence type="ECO:0000259" key="14">
    <source>
        <dbReference type="PROSITE" id="PS50026"/>
    </source>
</evidence>
<evidence type="ECO:0000256" key="5">
    <source>
        <dbReference type="ARBA" id="ARBA00022536"/>
    </source>
</evidence>
<name>A0A6J1LXG5_DROHY</name>
<evidence type="ECO:0000256" key="10">
    <source>
        <dbReference type="ARBA" id="ARBA00023180"/>
    </source>
</evidence>
<keyword evidence="10" id="KW-0325">Glycoprotein</keyword>
<keyword evidence="3" id="KW-0964">Secreted</keyword>
<dbReference type="Pfam" id="PF07645">
    <property type="entry name" value="EGF_CA"/>
    <property type="match status" value="6"/>
</dbReference>
<dbReference type="GO" id="GO:0005509">
    <property type="term" value="F:calcium ion binding"/>
    <property type="evidence" value="ECO:0007669"/>
    <property type="project" value="InterPro"/>
</dbReference>
<dbReference type="SMART" id="SM00179">
    <property type="entry name" value="EGF_CA"/>
    <property type="match status" value="12"/>
</dbReference>
<protein>
    <submittedName>
        <fullName evidence="16">Fibulin-1</fullName>
    </submittedName>
</protein>
<feature type="domain" description="EGF-like" evidence="14">
    <location>
        <begin position="697"/>
        <end position="737"/>
    </location>
</feature>
<feature type="chain" id="PRO_5026656570" evidence="13">
    <location>
        <begin position="24"/>
        <end position="957"/>
    </location>
</feature>
<feature type="disulfide bond" evidence="11">
    <location>
        <begin position="362"/>
        <end position="379"/>
    </location>
</feature>
<dbReference type="InterPro" id="IPR026823">
    <property type="entry name" value="cEGF"/>
</dbReference>
<dbReference type="OrthoDB" id="10022113at2759"/>
<keyword evidence="6 13" id="KW-0732">Signal</keyword>
<organism evidence="15 16">
    <name type="scientific">Drosophila hydei</name>
    <name type="common">Fruit fly</name>
    <dbReference type="NCBI Taxonomy" id="7224"/>
    <lineage>
        <taxon>Eukaryota</taxon>
        <taxon>Metazoa</taxon>
        <taxon>Ecdysozoa</taxon>
        <taxon>Arthropoda</taxon>
        <taxon>Hexapoda</taxon>
        <taxon>Insecta</taxon>
        <taxon>Pterygota</taxon>
        <taxon>Neoptera</taxon>
        <taxon>Endopterygota</taxon>
        <taxon>Diptera</taxon>
        <taxon>Brachycera</taxon>
        <taxon>Muscomorpha</taxon>
        <taxon>Ephydroidea</taxon>
        <taxon>Drosophilidae</taxon>
        <taxon>Drosophila</taxon>
    </lineage>
</organism>
<feature type="domain" description="EGF-like" evidence="14">
    <location>
        <begin position="640"/>
        <end position="679"/>
    </location>
</feature>
<dbReference type="FunFam" id="2.10.25.10:FF:000017">
    <property type="entry name" value="latent-transforming growth factor beta-binding protein 4 isoform X1"/>
    <property type="match status" value="1"/>
</dbReference>
<dbReference type="Pfam" id="PF12662">
    <property type="entry name" value="cEGF"/>
    <property type="match status" value="3"/>
</dbReference>
<dbReference type="InterPro" id="IPR049883">
    <property type="entry name" value="NOTCH1_EGF-like"/>
</dbReference>
<dbReference type="PROSITE" id="PS50026">
    <property type="entry name" value="EGF_3"/>
    <property type="match status" value="5"/>
</dbReference>
<evidence type="ECO:0000313" key="16">
    <source>
        <dbReference type="RefSeq" id="XP_023171214.2"/>
    </source>
</evidence>
<feature type="domain" description="EGF-like" evidence="14">
    <location>
        <begin position="738"/>
        <end position="780"/>
    </location>
</feature>
<evidence type="ECO:0000256" key="2">
    <source>
        <dbReference type="ARBA" id="ARBA00006127"/>
    </source>
</evidence>
<feature type="domain" description="EGF-like" evidence="14">
    <location>
        <begin position="350"/>
        <end position="391"/>
    </location>
</feature>
<dbReference type="InterPro" id="IPR009030">
    <property type="entry name" value="Growth_fac_rcpt_cys_sf"/>
</dbReference>
<reference evidence="16" key="1">
    <citation type="submission" date="2025-08" db="UniProtKB">
        <authorList>
            <consortium name="RefSeq"/>
        </authorList>
    </citation>
    <scope>IDENTIFICATION</scope>
    <source>
        <strain evidence="16">15085-1641.00</strain>
        <tissue evidence="16">Whole body</tissue>
    </source>
</reference>
<dbReference type="CDD" id="cd00054">
    <property type="entry name" value="EGF_CA"/>
    <property type="match status" value="7"/>
</dbReference>
<dbReference type="InterPro" id="IPR052235">
    <property type="entry name" value="Nephronectin_domain"/>
</dbReference>
<dbReference type="PROSITE" id="PS01187">
    <property type="entry name" value="EGF_CA"/>
    <property type="match status" value="5"/>
</dbReference>
<dbReference type="RefSeq" id="XP_023171214.2">
    <property type="nucleotide sequence ID" value="XM_023315446.2"/>
</dbReference>
<dbReference type="GeneID" id="111599713"/>
<dbReference type="Pfam" id="PF22914">
    <property type="entry name" value="Fibulin_C"/>
    <property type="match status" value="1"/>
</dbReference>
<proteinExistence type="inferred from homology"/>
<dbReference type="FunFam" id="2.10.25.10:FF:000240">
    <property type="entry name" value="Vitamin K-dependent protein S"/>
    <property type="match status" value="1"/>
</dbReference>
<dbReference type="InterPro" id="IPR055088">
    <property type="entry name" value="Fibulin_C"/>
</dbReference>
<dbReference type="SUPFAM" id="SSF57196">
    <property type="entry name" value="EGF/Laminin"/>
    <property type="match status" value="1"/>
</dbReference>
<dbReference type="FunFam" id="2.10.25.10:FF:000014">
    <property type="entry name" value="Latent-transforming growth factor beta-binding protein 3"/>
    <property type="match status" value="1"/>
</dbReference>
<sequence length="957" mass="106260">MRAIKLIGVLFCLTIGHLDSALADEQIADYIRKCCISGLRNARTTNGCDKMESAVANISKLWLGLCSSTFGVCCSRELDRQNCELGRLAALEGSSCNNGHNLTSTSYTNCCRACQVGLAVKASQQKCRDPLFSFLLNIDSYQLCCSDDGFSNPPSEPDSEKSNKLDFNIDHEDPEEDIVESRENVDGTIILTGDDDICGKIPNLCEQVCINTYDAYRCSCNPGYKLNDNNVTCYEEKSDICPSGYILDGKQGKCTDIDECQEQLHECKATQYCHNTIGGYHCLNVKAKSCPAGYLYNVKSDECEDEDECIQSPCEKGYKCSNYPGGYDCNLIESETCGTGFHLKAGSCVDIDECEHNVTNSCRSDMRQECKNTVGSYHCTCLPGFSLDVTQNKCVDINECSINNHNCLPTQRCDNTIGSYICTRWTSCGTGYTLNAGTGNCDDDDECALNTHNCPLNYDCYNTKGSFRCHRKITTTTTTTTTTSTTTTSTTPSPAPDRFREDNPHYVSNQAHSRLNYAASYSTNYGSNMSQKPCTEGFHRNNLGACVDINECIEYKPCRSHERCTNTNGSYRCENLMQCPAGFRSTPDGTSCIDINECETGDHNCGEKQICRNRNGGYICACPTGHQVIRLSDSVNSCEDIDECAQDAPVCSSNANCYNTIGSYYCECKPGFQKKPLSGNANSMDQESWYAHGQCFDVDECQTIPGLCQQKCVNFWGGYRCTCNQGYELSPDNRTCNDIDECEVHKDYKLCMGFCINTAGSYQCSCPRGYTLASDKTTCRDIDECETTSETHVCTGRNDICTNIRGSFKCTTINCPTGYINDVDQKNRCRQSSHFCEGEECYTKASAFTYHFITFVSKLMIPPDGRTIFTLRGPIWYDNIDFDLKIIRVQAAPNIERATDSYFDTLKTNNQVNVILKKALEGPQDIEIALSMTVFTNGMPRGKSVAKLFLFVSQYTF</sequence>
<dbReference type="SMART" id="SM00181">
    <property type="entry name" value="EGF"/>
    <property type="match status" value="11"/>
</dbReference>
<feature type="domain" description="EGF-like" evidence="14">
    <location>
        <begin position="594"/>
        <end position="632"/>
    </location>
</feature>
<dbReference type="PROSITE" id="PS00010">
    <property type="entry name" value="ASX_HYDROXYL"/>
    <property type="match status" value="5"/>
</dbReference>
<dbReference type="Gene3D" id="2.10.25.10">
    <property type="entry name" value="Laminin"/>
    <property type="match status" value="12"/>
</dbReference>
<accession>A0A6J1LXG5</accession>
<dbReference type="PANTHER" id="PTHR24050">
    <property type="entry name" value="PA14 DOMAIN-CONTAINING PROTEIN"/>
    <property type="match status" value="1"/>
</dbReference>
<evidence type="ECO:0000256" key="4">
    <source>
        <dbReference type="ARBA" id="ARBA00022530"/>
    </source>
</evidence>
<feature type="signal peptide" evidence="13">
    <location>
        <begin position="1"/>
        <end position="23"/>
    </location>
</feature>
<dbReference type="InterPro" id="IPR000742">
    <property type="entry name" value="EGF"/>
</dbReference>
<dbReference type="OMA" id="MNTCRDI"/>
<dbReference type="FunFam" id="2.10.25.10:FF:000038">
    <property type="entry name" value="Fibrillin 2"/>
    <property type="match status" value="1"/>
</dbReference>
<evidence type="ECO:0000256" key="12">
    <source>
        <dbReference type="SAM" id="MobiDB-lite"/>
    </source>
</evidence>
<comment type="subcellular location">
    <subcellularLocation>
        <location evidence="1">Secreted</location>
        <location evidence="1">Extracellular space</location>
        <location evidence="1">Extracellular matrix</location>
    </subcellularLocation>
</comment>
<evidence type="ECO:0000313" key="15">
    <source>
        <dbReference type="Proteomes" id="UP000504633"/>
    </source>
</evidence>
<keyword evidence="8" id="KW-0106">Calcium</keyword>
<feature type="compositionally biased region" description="Low complexity" evidence="12">
    <location>
        <begin position="480"/>
        <end position="491"/>
    </location>
</feature>
<keyword evidence="15" id="KW-1185">Reference proteome</keyword>
<keyword evidence="7" id="KW-0677">Repeat</keyword>
<keyword evidence="4" id="KW-0272">Extracellular matrix</keyword>
<evidence type="ECO:0000256" key="7">
    <source>
        <dbReference type="ARBA" id="ARBA00022737"/>
    </source>
</evidence>
<gene>
    <name evidence="16" type="primary">LOC111599713</name>
</gene>
<dbReference type="Proteomes" id="UP000504633">
    <property type="component" value="Unplaced"/>
</dbReference>
<dbReference type="GO" id="GO:0071944">
    <property type="term" value="C:cell periphery"/>
    <property type="evidence" value="ECO:0007669"/>
    <property type="project" value="UniProtKB-ARBA"/>
</dbReference>
<keyword evidence="9 11" id="KW-1015">Disulfide bond</keyword>
<evidence type="ECO:0000256" key="9">
    <source>
        <dbReference type="ARBA" id="ARBA00023157"/>
    </source>
</evidence>
<dbReference type="FunFam" id="2.10.25.10:FF:000010">
    <property type="entry name" value="Pro-epidermal growth factor"/>
    <property type="match status" value="1"/>
</dbReference>
<evidence type="ECO:0000256" key="6">
    <source>
        <dbReference type="ARBA" id="ARBA00022729"/>
    </source>
</evidence>
<evidence type="ECO:0000256" key="8">
    <source>
        <dbReference type="ARBA" id="ARBA00022837"/>
    </source>
</evidence>
<feature type="region of interest" description="Disordered" evidence="12">
    <location>
        <begin position="480"/>
        <end position="501"/>
    </location>
</feature>
<dbReference type="SUPFAM" id="SSF57184">
    <property type="entry name" value="Growth factor receptor domain"/>
    <property type="match status" value="4"/>
</dbReference>
<evidence type="ECO:0000256" key="13">
    <source>
        <dbReference type="SAM" id="SignalP"/>
    </source>
</evidence>
<evidence type="ECO:0000256" key="11">
    <source>
        <dbReference type="PROSITE-ProRule" id="PRU00076"/>
    </source>
</evidence>
<keyword evidence="5 11" id="KW-0245">EGF-like domain</keyword>
<dbReference type="PROSITE" id="PS01186">
    <property type="entry name" value="EGF_2"/>
    <property type="match status" value="2"/>
</dbReference>